<feature type="domain" description="CRAL-TRIO" evidence="11">
    <location>
        <begin position="272"/>
        <end position="447"/>
    </location>
</feature>
<comment type="subcellular location">
    <subcellularLocation>
        <location evidence="2">Cytoplasm</location>
    </subcellularLocation>
    <subcellularLocation>
        <location evidence="1">Membrane</location>
    </subcellularLocation>
</comment>
<dbReference type="GO" id="GO:0016020">
    <property type="term" value="C:membrane"/>
    <property type="evidence" value="ECO:0007669"/>
    <property type="project" value="UniProtKB-SubCell"/>
</dbReference>
<dbReference type="InterPro" id="IPR036865">
    <property type="entry name" value="CRAL-TRIO_dom_sf"/>
</dbReference>
<dbReference type="SMART" id="SM00516">
    <property type="entry name" value="SEC14"/>
    <property type="match status" value="1"/>
</dbReference>
<feature type="compositionally biased region" description="Basic and acidic residues" evidence="10">
    <location>
        <begin position="83"/>
        <end position="177"/>
    </location>
</feature>
<feature type="region of interest" description="Disordered" evidence="10">
    <location>
        <begin position="1"/>
        <end position="55"/>
    </location>
</feature>
<dbReference type="GO" id="GO:0051301">
    <property type="term" value="P:cell division"/>
    <property type="evidence" value="ECO:0007669"/>
    <property type="project" value="UniProtKB-KW"/>
</dbReference>
<dbReference type="eggNOG" id="KOG1471">
    <property type="taxonomic scope" value="Eukaryota"/>
</dbReference>
<keyword evidence="14" id="KW-1185">Reference proteome</keyword>
<organism evidence="13 14">
    <name type="scientific">Morus notabilis</name>
    <dbReference type="NCBI Taxonomy" id="981085"/>
    <lineage>
        <taxon>Eukaryota</taxon>
        <taxon>Viridiplantae</taxon>
        <taxon>Streptophyta</taxon>
        <taxon>Embryophyta</taxon>
        <taxon>Tracheophyta</taxon>
        <taxon>Spermatophyta</taxon>
        <taxon>Magnoliopsida</taxon>
        <taxon>eudicotyledons</taxon>
        <taxon>Gunneridae</taxon>
        <taxon>Pentapetalae</taxon>
        <taxon>rosids</taxon>
        <taxon>fabids</taxon>
        <taxon>Rosales</taxon>
        <taxon>Moraceae</taxon>
        <taxon>Moreae</taxon>
        <taxon>Morus</taxon>
    </lineage>
</organism>
<evidence type="ECO:0000256" key="7">
    <source>
        <dbReference type="ARBA" id="ARBA00023121"/>
    </source>
</evidence>
<protein>
    <recommendedName>
        <fullName evidence="15">Patellin-4</fullName>
    </recommendedName>
</protein>
<sequence length="562" mass="64514">MAAEVAKPEETQKGDVLVHEEETKKNVEEAHEKDESKPRSVEKSSSYKEESNFLSDLKEFERKALNELRLKLEEAILGNNLYRIEEPKKTGDKAKPEEPKEEEKKEEAKKCDDQEAKPEEPKKTEEKATPEEPKEEEKKEEAKKCDDQEAKPEEPKKTEEKAKPEEPKEEEKKGEAEKCDDEEAKPEEGDNAKVKEGEKDEEAEEKIEKEEVDKEISLWGVPLLPSKGSEGTDVVLLKFLRAREFKVNDAFEMLKKTLQWRKDSKIDSILDEDDLCVDLSSAAYINGVDREGHPVCYNVFGVFENEELYRKTFGTEEKRTHFLRWRCQLTEKSIQKLDLKPTGVSSLLHVNDLKNSPGPSKKELRIATKQAVGLLQDNYPELVAKNIFINVPFWYYALNALLSPFLTQRTKSKFVVARPAKVTETLLKYIPAEKIPVQYGGFMRENDFDFYGDDYAVSELFVKAGTTQTIEIPAPKADTTLVWDLTVLGWEVNYKEEFVPNDEGSYTIIVQKAKKMGLNEGPIRNTFRSNEPGKVVLTIENNSSKKKKVLYRYKTKKQCSSF</sequence>
<evidence type="ECO:0000256" key="4">
    <source>
        <dbReference type="ARBA" id="ARBA00022448"/>
    </source>
</evidence>
<dbReference type="PANTHER" id="PTHR45932">
    <property type="entry name" value="PATELLIN-1"/>
    <property type="match status" value="1"/>
</dbReference>
<reference evidence="14" key="1">
    <citation type="submission" date="2013-01" db="EMBL/GenBank/DDBJ databases">
        <title>Draft Genome Sequence of a Mulberry Tree, Morus notabilis C.K. Schneid.</title>
        <authorList>
            <person name="He N."/>
            <person name="Zhao S."/>
        </authorList>
    </citation>
    <scope>NUCLEOTIDE SEQUENCE</scope>
</reference>
<dbReference type="AlphaFoldDB" id="W9R7H6"/>
<keyword evidence="6" id="KW-0132">Cell division</keyword>
<dbReference type="OrthoDB" id="75724at2759"/>
<evidence type="ECO:0000313" key="14">
    <source>
        <dbReference type="Proteomes" id="UP000030645"/>
    </source>
</evidence>
<feature type="domain" description="GOLD" evidence="12">
    <location>
        <begin position="423"/>
        <end position="555"/>
    </location>
</feature>
<dbReference type="PROSITE" id="PS50191">
    <property type="entry name" value="CRAL_TRIO"/>
    <property type="match status" value="1"/>
</dbReference>
<evidence type="ECO:0000256" key="9">
    <source>
        <dbReference type="ARBA" id="ARBA00023306"/>
    </source>
</evidence>
<comment type="similarity">
    <text evidence="3">Belongs to the patellin family.</text>
</comment>
<dbReference type="STRING" id="981085.W9R7H6"/>
<feature type="region of interest" description="Disordered" evidence="10">
    <location>
        <begin position="74"/>
        <end position="211"/>
    </location>
</feature>
<evidence type="ECO:0000259" key="12">
    <source>
        <dbReference type="PROSITE" id="PS50866"/>
    </source>
</evidence>
<evidence type="ECO:0000259" key="11">
    <source>
        <dbReference type="PROSITE" id="PS50191"/>
    </source>
</evidence>
<dbReference type="InterPro" id="IPR044834">
    <property type="entry name" value="PATL"/>
</dbReference>
<dbReference type="GO" id="GO:0005737">
    <property type="term" value="C:cytoplasm"/>
    <property type="evidence" value="ECO:0007669"/>
    <property type="project" value="UniProtKB-SubCell"/>
</dbReference>
<dbReference type="Pfam" id="PF25099">
    <property type="entry name" value="GOLD_PATL1_C"/>
    <property type="match status" value="1"/>
</dbReference>
<evidence type="ECO:0000256" key="10">
    <source>
        <dbReference type="SAM" id="MobiDB-lite"/>
    </source>
</evidence>
<dbReference type="EMBL" id="KE344673">
    <property type="protein sequence ID" value="EXB75191.1"/>
    <property type="molecule type" value="Genomic_DNA"/>
</dbReference>
<dbReference type="GO" id="GO:0008289">
    <property type="term" value="F:lipid binding"/>
    <property type="evidence" value="ECO:0007669"/>
    <property type="project" value="UniProtKB-KW"/>
</dbReference>
<dbReference type="PROSITE" id="PS50866">
    <property type="entry name" value="GOLD"/>
    <property type="match status" value="1"/>
</dbReference>
<dbReference type="InterPro" id="IPR036273">
    <property type="entry name" value="CRAL/TRIO_N_dom_sf"/>
</dbReference>
<keyword evidence="4" id="KW-0813">Transport</keyword>
<name>W9R7H6_9ROSA</name>
<dbReference type="Pfam" id="PF03765">
    <property type="entry name" value="CRAL_TRIO_N"/>
    <property type="match status" value="1"/>
</dbReference>
<dbReference type="PANTHER" id="PTHR45932:SF2">
    <property type="entry name" value="PATELLIN-4"/>
    <property type="match status" value="1"/>
</dbReference>
<keyword evidence="7" id="KW-0446">Lipid-binding</keyword>
<dbReference type="Pfam" id="PF00650">
    <property type="entry name" value="CRAL_TRIO"/>
    <property type="match status" value="1"/>
</dbReference>
<evidence type="ECO:0008006" key="15">
    <source>
        <dbReference type="Google" id="ProtNLM"/>
    </source>
</evidence>
<dbReference type="SMART" id="SM01100">
    <property type="entry name" value="CRAL_TRIO_N"/>
    <property type="match status" value="1"/>
</dbReference>
<dbReference type="SUPFAM" id="SSF46938">
    <property type="entry name" value="CRAL/TRIO N-terminal domain"/>
    <property type="match status" value="1"/>
</dbReference>
<dbReference type="Gene3D" id="3.40.525.10">
    <property type="entry name" value="CRAL-TRIO lipid binding domain"/>
    <property type="match status" value="1"/>
</dbReference>
<evidence type="ECO:0000256" key="6">
    <source>
        <dbReference type="ARBA" id="ARBA00022618"/>
    </source>
</evidence>
<evidence type="ECO:0000313" key="13">
    <source>
        <dbReference type="EMBL" id="EXB75191.1"/>
    </source>
</evidence>
<keyword evidence="5" id="KW-0963">Cytoplasm</keyword>
<dbReference type="InterPro" id="IPR056794">
    <property type="entry name" value="PATL1-6_C_GOLD"/>
</dbReference>
<dbReference type="Proteomes" id="UP000030645">
    <property type="component" value="Unassembled WGS sequence"/>
</dbReference>
<evidence type="ECO:0000256" key="5">
    <source>
        <dbReference type="ARBA" id="ARBA00022490"/>
    </source>
</evidence>
<evidence type="ECO:0000256" key="3">
    <source>
        <dbReference type="ARBA" id="ARBA00007155"/>
    </source>
</evidence>
<keyword evidence="8" id="KW-0472">Membrane</keyword>
<dbReference type="SUPFAM" id="SSF52087">
    <property type="entry name" value="CRAL/TRIO domain"/>
    <property type="match status" value="1"/>
</dbReference>
<dbReference type="CDD" id="cd00170">
    <property type="entry name" value="SEC14"/>
    <property type="match status" value="1"/>
</dbReference>
<keyword evidence="9" id="KW-0131">Cell cycle</keyword>
<evidence type="ECO:0000256" key="2">
    <source>
        <dbReference type="ARBA" id="ARBA00004496"/>
    </source>
</evidence>
<proteinExistence type="inferred from homology"/>
<feature type="compositionally biased region" description="Basic and acidic residues" evidence="10">
    <location>
        <begin position="186"/>
        <end position="198"/>
    </location>
</feature>
<evidence type="ECO:0000256" key="1">
    <source>
        <dbReference type="ARBA" id="ARBA00004370"/>
    </source>
</evidence>
<accession>W9R7H6</accession>
<gene>
    <name evidence="13" type="ORF">L484_025971</name>
</gene>
<dbReference type="KEGG" id="mnt:21408646"/>
<dbReference type="InterPro" id="IPR009038">
    <property type="entry name" value="GOLD_dom"/>
</dbReference>
<dbReference type="InterPro" id="IPR001251">
    <property type="entry name" value="CRAL-TRIO_dom"/>
</dbReference>
<dbReference type="InterPro" id="IPR011074">
    <property type="entry name" value="CRAL/TRIO_N_dom"/>
</dbReference>
<evidence type="ECO:0000256" key="8">
    <source>
        <dbReference type="ARBA" id="ARBA00023136"/>
    </source>
</evidence>
<dbReference type="Gene3D" id="2.60.120.680">
    <property type="entry name" value="GOLD domain"/>
    <property type="match status" value="1"/>
</dbReference>